<dbReference type="PIRSF" id="PIRSF004923">
    <property type="entry name" value="RseC"/>
    <property type="match status" value="1"/>
</dbReference>
<dbReference type="AlphaFoldDB" id="A0A5J5FR15"/>
<organism evidence="2 3">
    <name type="scientific">Affinibrenneria salicis</name>
    <dbReference type="NCBI Taxonomy" id="2590031"/>
    <lineage>
        <taxon>Bacteria</taxon>
        <taxon>Pseudomonadati</taxon>
        <taxon>Pseudomonadota</taxon>
        <taxon>Gammaproteobacteria</taxon>
        <taxon>Enterobacterales</taxon>
        <taxon>Pectobacteriaceae</taxon>
        <taxon>Affinibrenneria</taxon>
    </lineage>
</organism>
<reference evidence="2 3" key="1">
    <citation type="submission" date="2019-09" db="EMBL/GenBank/DDBJ databases">
        <authorList>
            <person name="Li Y."/>
        </authorList>
    </citation>
    <scope>NUCLEOTIDE SEQUENCE [LARGE SCALE GENOMIC DNA]</scope>
    <source>
        <strain evidence="2 3">L3-3HA</strain>
    </source>
</reference>
<dbReference type="Proteomes" id="UP000335415">
    <property type="component" value="Unassembled WGS sequence"/>
</dbReference>
<dbReference type="EMBL" id="VYKJ01000019">
    <property type="protein sequence ID" value="KAA8995521.1"/>
    <property type="molecule type" value="Genomic_DNA"/>
</dbReference>
<comment type="caution">
    <text evidence="2">The sequence shown here is derived from an EMBL/GenBank/DDBJ whole genome shotgun (WGS) entry which is preliminary data.</text>
</comment>
<dbReference type="PANTHER" id="PTHR35867">
    <property type="entry name" value="PROTEIN RSEC"/>
    <property type="match status" value="1"/>
</dbReference>
<proteinExistence type="predicted"/>
<keyword evidence="1" id="KW-1133">Transmembrane helix</keyword>
<feature type="transmembrane region" description="Helical" evidence="1">
    <location>
        <begin position="105"/>
        <end position="122"/>
    </location>
</feature>
<keyword evidence="1" id="KW-0472">Membrane</keyword>
<dbReference type="PANTHER" id="PTHR35867:SF1">
    <property type="entry name" value="PROTEIN RSEC"/>
    <property type="match status" value="1"/>
</dbReference>
<dbReference type="RefSeq" id="WP_150437556.1">
    <property type="nucleotide sequence ID" value="NZ_VYKJ01000019.1"/>
</dbReference>
<evidence type="ECO:0000313" key="2">
    <source>
        <dbReference type="EMBL" id="KAA8995521.1"/>
    </source>
</evidence>
<evidence type="ECO:0000313" key="3">
    <source>
        <dbReference type="Proteomes" id="UP000335415"/>
    </source>
</evidence>
<evidence type="ECO:0000256" key="1">
    <source>
        <dbReference type="SAM" id="Phobius"/>
    </source>
</evidence>
<accession>A0A5J5FR15</accession>
<dbReference type="InterPro" id="IPR007359">
    <property type="entry name" value="SigmaE_reg_RseC_MucC"/>
</dbReference>
<protein>
    <submittedName>
        <fullName evidence="2">SoxR-reducing system protein RseC</fullName>
    </submittedName>
</protein>
<dbReference type="NCBIfam" id="NF008115">
    <property type="entry name" value="PRK10862.1"/>
    <property type="match status" value="1"/>
</dbReference>
<dbReference type="InterPro" id="IPR026268">
    <property type="entry name" value="RseC"/>
</dbReference>
<keyword evidence="1" id="KW-0812">Transmembrane</keyword>
<name>A0A5J5FR15_9GAMM</name>
<gene>
    <name evidence="2" type="primary">rseC</name>
    <name evidence="2" type="ORF">FJU30_24380</name>
</gene>
<dbReference type="Pfam" id="PF04246">
    <property type="entry name" value="RseC_MucC"/>
    <property type="match status" value="1"/>
</dbReference>
<keyword evidence="3" id="KW-1185">Reference proteome</keyword>
<feature type="transmembrane region" description="Helical" evidence="1">
    <location>
        <begin position="80"/>
        <end position="99"/>
    </location>
</feature>
<dbReference type="OrthoDB" id="9795854at2"/>
<sequence>MIKEWATVVAWQQGVATLRCEPRSGCGSCQSRSGCGARALSEPGDLAPASLFQIPYARPLSVGQRVELGIGEGSLLRSALLIYMTPLAGLLSGAALMQALSGSEIMAVCGAFAGGALGFMLARLQAGKMEQNSDYQPTILQVALPDAQLRVQTASEQRG</sequence>